<dbReference type="AlphaFoldDB" id="A0A674IL17"/>
<proteinExistence type="predicted"/>
<evidence type="ECO:0000256" key="2">
    <source>
        <dbReference type="ARBA" id="ARBA00022771"/>
    </source>
</evidence>
<evidence type="ECO:0000259" key="5">
    <source>
        <dbReference type="PROSITE" id="PS50089"/>
    </source>
</evidence>
<dbReference type="SUPFAM" id="SSF57850">
    <property type="entry name" value="RING/U-box"/>
    <property type="match status" value="1"/>
</dbReference>
<evidence type="ECO:0000256" key="3">
    <source>
        <dbReference type="ARBA" id="ARBA00022833"/>
    </source>
</evidence>
<keyword evidence="2 4" id="KW-0863">Zinc-finger</keyword>
<dbReference type="InterPro" id="IPR017907">
    <property type="entry name" value="Znf_RING_CS"/>
</dbReference>
<reference evidence="6" key="1">
    <citation type="submission" date="2025-08" db="UniProtKB">
        <authorList>
            <consortium name="Ensembl"/>
        </authorList>
    </citation>
    <scope>IDENTIFICATION</scope>
</reference>
<dbReference type="SMART" id="SM00184">
    <property type="entry name" value="RING"/>
    <property type="match status" value="1"/>
</dbReference>
<name>A0A674IL17_9SAUR</name>
<organism evidence="6 7">
    <name type="scientific">Terrapene triunguis</name>
    <name type="common">Three-toed box turtle</name>
    <dbReference type="NCBI Taxonomy" id="2587831"/>
    <lineage>
        <taxon>Eukaryota</taxon>
        <taxon>Metazoa</taxon>
        <taxon>Chordata</taxon>
        <taxon>Craniata</taxon>
        <taxon>Vertebrata</taxon>
        <taxon>Euteleostomi</taxon>
        <taxon>Archelosauria</taxon>
        <taxon>Testudinata</taxon>
        <taxon>Testudines</taxon>
        <taxon>Cryptodira</taxon>
        <taxon>Durocryptodira</taxon>
        <taxon>Testudinoidea</taxon>
        <taxon>Emydidae</taxon>
        <taxon>Terrapene</taxon>
    </lineage>
</organism>
<dbReference type="InParanoid" id="A0A674IL17"/>
<dbReference type="Pfam" id="PF15227">
    <property type="entry name" value="zf-C3HC4_4"/>
    <property type="match status" value="1"/>
</dbReference>
<dbReference type="PANTHER" id="PTHR24103">
    <property type="entry name" value="E3 UBIQUITIN-PROTEIN LIGASE TRIM"/>
    <property type="match status" value="1"/>
</dbReference>
<protein>
    <recommendedName>
        <fullName evidence="5">RING-type domain-containing protein</fullName>
    </recommendedName>
</protein>
<accession>A0A674IL17</accession>
<dbReference type="InterPro" id="IPR013083">
    <property type="entry name" value="Znf_RING/FYVE/PHD"/>
</dbReference>
<sequence length="120" mass="13386">MIWSRSRENRSPEIPAAMASGTPVREIQEETNCSICLEYLTDPVTLQCGHNFCRVCITQYCETWEELDSDPLCCPSCRARIRKGALRKNYQLANIAGAGWGRAPSLCSGVMGHWGHILPT</sequence>
<evidence type="ECO:0000256" key="4">
    <source>
        <dbReference type="PROSITE-ProRule" id="PRU00175"/>
    </source>
</evidence>
<reference evidence="6" key="2">
    <citation type="submission" date="2025-09" db="UniProtKB">
        <authorList>
            <consortium name="Ensembl"/>
        </authorList>
    </citation>
    <scope>IDENTIFICATION</scope>
</reference>
<dbReference type="Proteomes" id="UP000472274">
    <property type="component" value="Unplaced"/>
</dbReference>
<dbReference type="PROSITE" id="PS00518">
    <property type="entry name" value="ZF_RING_1"/>
    <property type="match status" value="1"/>
</dbReference>
<dbReference type="InterPro" id="IPR050143">
    <property type="entry name" value="TRIM/RBCC"/>
</dbReference>
<feature type="domain" description="RING-type" evidence="5">
    <location>
        <begin position="33"/>
        <end position="78"/>
    </location>
</feature>
<dbReference type="Gene3D" id="3.30.40.10">
    <property type="entry name" value="Zinc/RING finger domain, C3HC4 (zinc finger)"/>
    <property type="match status" value="1"/>
</dbReference>
<evidence type="ECO:0000313" key="7">
    <source>
        <dbReference type="Proteomes" id="UP000472274"/>
    </source>
</evidence>
<dbReference type="PROSITE" id="PS50089">
    <property type="entry name" value="ZF_RING_2"/>
    <property type="match status" value="1"/>
</dbReference>
<dbReference type="InterPro" id="IPR001841">
    <property type="entry name" value="Znf_RING"/>
</dbReference>
<keyword evidence="1" id="KW-0479">Metal-binding</keyword>
<dbReference type="Ensembl" id="ENSTMTT00000009902.1">
    <property type="protein sequence ID" value="ENSTMTP00000009575.1"/>
    <property type="gene ID" value="ENSTMTG00000006983.1"/>
</dbReference>
<keyword evidence="3" id="KW-0862">Zinc</keyword>
<dbReference type="GO" id="GO:0008270">
    <property type="term" value="F:zinc ion binding"/>
    <property type="evidence" value="ECO:0007669"/>
    <property type="project" value="UniProtKB-KW"/>
</dbReference>
<keyword evidence="7" id="KW-1185">Reference proteome</keyword>
<dbReference type="GeneTree" id="ENSGT01030000234669"/>
<evidence type="ECO:0000313" key="6">
    <source>
        <dbReference type="Ensembl" id="ENSTMTP00000009575.1"/>
    </source>
</evidence>
<evidence type="ECO:0000256" key="1">
    <source>
        <dbReference type="ARBA" id="ARBA00022723"/>
    </source>
</evidence>